<dbReference type="AlphaFoldDB" id="A0A2S5CHZ6"/>
<protein>
    <submittedName>
        <fullName evidence="1">Uncharacterized protein</fullName>
    </submittedName>
</protein>
<accession>A0A2S5CHZ6</accession>
<dbReference type="EMBL" id="PGFZ01000011">
    <property type="protein sequence ID" value="POZ50443.1"/>
    <property type="molecule type" value="Genomic_DNA"/>
</dbReference>
<evidence type="ECO:0000313" key="2">
    <source>
        <dbReference type="Proteomes" id="UP000237423"/>
    </source>
</evidence>
<comment type="caution">
    <text evidence="1">The sequence shown here is derived from an EMBL/GenBank/DDBJ whole genome shotgun (WGS) entry which is preliminary data.</text>
</comment>
<dbReference type="Proteomes" id="UP000237423">
    <property type="component" value="Unassembled WGS sequence"/>
</dbReference>
<reference evidence="1 2" key="1">
    <citation type="submission" date="2017-11" db="EMBL/GenBank/DDBJ databases">
        <title>Draft Genome Sequence of Methylobacter psychrotolerans Sph1T, an Obligate Methanotroph from Low-Temperature Environments.</title>
        <authorList>
            <person name="Oshkin I.Y."/>
            <person name="Miroshnikov K."/>
            <person name="Belova S.E."/>
            <person name="Korzhenkov A."/>
            <person name="Toshchakov S.V."/>
            <person name="Dedysh S.N."/>
        </authorList>
    </citation>
    <scope>NUCLEOTIDE SEQUENCE [LARGE SCALE GENOMIC DNA]</scope>
    <source>
        <strain evidence="1 2">Sph1</strain>
    </source>
</reference>
<proteinExistence type="predicted"/>
<gene>
    <name evidence="1" type="ORF">AADEFJLK_03856</name>
</gene>
<evidence type="ECO:0000313" key="1">
    <source>
        <dbReference type="EMBL" id="POZ50443.1"/>
    </source>
</evidence>
<organism evidence="1 2">
    <name type="scientific">Methylovulum psychrotolerans</name>
    <dbReference type="NCBI Taxonomy" id="1704499"/>
    <lineage>
        <taxon>Bacteria</taxon>
        <taxon>Pseudomonadati</taxon>
        <taxon>Pseudomonadota</taxon>
        <taxon>Gammaproteobacteria</taxon>
        <taxon>Methylococcales</taxon>
        <taxon>Methylococcaceae</taxon>
        <taxon>Methylovulum</taxon>
    </lineage>
</organism>
<name>A0A2S5CHZ6_9GAMM</name>
<sequence>MVITLENKGPSISSNRLTSPCPPCIDTYSQKTWLDYPLLALFAAFIFRMGNKILQ</sequence>